<dbReference type="GO" id="GO:0030864">
    <property type="term" value="C:cortical actin cytoskeleton"/>
    <property type="evidence" value="ECO:0007669"/>
    <property type="project" value="UniProtKB-ARBA"/>
</dbReference>
<evidence type="ECO:0000256" key="4">
    <source>
        <dbReference type="ARBA" id="ARBA00061387"/>
    </source>
</evidence>
<dbReference type="FunFam" id="1.20.1270.60:FF:000060">
    <property type="entry name" value="Actin polymerization protein Bzz1"/>
    <property type="match status" value="1"/>
</dbReference>
<dbReference type="EMBL" id="CP059249">
    <property type="protein sequence ID" value="QLL32800.1"/>
    <property type="molecule type" value="Genomic_DNA"/>
</dbReference>
<comment type="similarity">
    <text evidence="4">Belongs to the BZZ1 family.</text>
</comment>
<accession>A0A7G3ZH14</accession>
<dbReference type="CDD" id="cd11912">
    <property type="entry name" value="SH3_Bzz1_1"/>
    <property type="match status" value="1"/>
</dbReference>
<evidence type="ECO:0000313" key="12">
    <source>
        <dbReference type="Proteomes" id="UP000515788"/>
    </source>
</evidence>
<dbReference type="Pfam" id="PF00611">
    <property type="entry name" value="FCH"/>
    <property type="match status" value="1"/>
</dbReference>
<dbReference type="PANTHER" id="PTHR15735:SF21">
    <property type="entry name" value="PROTEIN NERVOUS WRECK"/>
    <property type="match status" value="1"/>
</dbReference>
<dbReference type="PROSITE" id="PS51741">
    <property type="entry name" value="F_BAR"/>
    <property type="match status" value="1"/>
</dbReference>
<dbReference type="CDD" id="cd11778">
    <property type="entry name" value="SH3_Bzz1_2"/>
    <property type="match status" value="1"/>
</dbReference>
<comment type="function">
    <text evidence="3">Plays a role in endocytosis and trafficking to the vacuole. Functions with type I myosins to restore polarity of the actin cytoskeleton after NaCl stress.</text>
</comment>
<dbReference type="GeneID" id="59325967"/>
<feature type="domain" description="SH3" evidence="9">
    <location>
        <begin position="558"/>
        <end position="614"/>
    </location>
</feature>
<keyword evidence="1 6" id="KW-0728">SH3 domain</keyword>
<evidence type="ECO:0000259" key="10">
    <source>
        <dbReference type="PROSITE" id="PS51741"/>
    </source>
</evidence>
<evidence type="ECO:0000256" key="1">
    <source>
        <dbReference type="ARBA" id="ARBA00022443"/>
    </source>
</evidence>
<evidence type="ECO:0000256" key="2">
    <source>
        <dbReference type="ARBA" id="ARBA00023054"/>
    </source>
</evidence>
<sequence length="614" mass="69594">MSTKLSIGNEIKDSYKETHKWVQNNVKWLKDIEQFYRERAKLEREYSEKLGGLAKEFLNRKSKISVSLTVGDTPSTTPGSLEAASVVAWNEVLSQTEMICKDRGQLADDFERQTAEQLAGLYAKLDMTLTKISGFNEEIVNKRGNIEQELERAKKKYDEVCASMEMARNKNTKSSNERTQRKMDQKESEMNVAKNDYLIKINQSNRVKDKYYFQDIPEVLDLLQDLNESRIAFLNDIWRSAKDFEVAAGQRVYERLKTADTVVSQNLPSLSTAIFIKHNLKQWKEPNDFRFEPSPVWHDDEKFVVPTETELTDLKIKLAKAEKAYGELQDLTQSEMSKLSTLNQRKKEIKANEDKIDSQAFYETLKNYLSVVTPFTSHETLKLQAEVQIESIQNNVPEKFDLSTNDIDLSKLKKKSGLFNKLKHNLLPEPVSKPNHRFGLFGNNSEKRNSAVQSFDTDAASVSSSASLSTSHTNHTTLNKNKVLYTYSKQDSDEISISVGDSISLEAPDTGSGWTRIKNETTGEIGLVPTTYIVIKEAGTLNKSKEAPKVPPPRRTTLPTRTMEAQYDYAAQGDDELSINVSDVIKVIKGDDGSGWTYGELNGRKGLFPTSYCK</sequence>
<keyword evidence="12" id="KW-1185">Reference proteome</keyword>
<name>A0A7G3ZH14_9SACH</name>
<dbReference type="InterPro" id="IPR001060">
    <property type="entry name" value="FCH_dom"/>
</dbReference>
<dbReference type="InterPro" id="IPR027267">
    <property type="entry name" value="AH/BAR_dom_sf"/>
</dbReference>
<dbReference type="AlphaFoldDB" id="A0A7G3ZH14"/>
<evidence type="ECO:0000256" key="3">
    <source>
        <dbReference type="ARBA" id="ARBA00054085"/>
    </source>
</evidence>
<dbReference type="KEGG" id="tgb:HG536_0D03220"/>
<dbReference type="OrthoDB" id="8783038at2759"/>
<dbReference type="InterPro" id="IPR035459">
    <property type="entry name" value="Bzz1_SH3_1"/>
</dbReference>
<dbReference type="Proteomes" id="UP000515788">
    <property type="component" value="Chromosome 4"/>
</dbReference>
<dbReference type="RefSeq" id="XP_037139474.1">
    <property type="nucleotide sequence ID" value="XM_037283578.1"/>
</dbReference>
<dbReference type="Pfam" id="PF00018">
    <property type="entry name" value="SH3_1"/>
    <property type="match status" value="1"/>
</dbReference>
<dbReference type="Gene3D" id="1.20.1270.60">
    <property type="entry name" value="Arfaptin homology (AH) domain/BAR domain"/>
    <property type="match status" value="1"/>
</dbReference>
<dbReference type="Pfam" id="PF14604">
    <property type="entry name" value="SH3_9"/>
    <property type="match status" value="1"/>
</dbReference>
<keyword evidence="2 7" id="KW-0175">Coiled coil</keyword>
<dbReference type="SUPFAM" id="SSF103657">
    <property type="entry name" value="BAR/IMD domain-like"/>
    <property type="match status" value="1"/>
</dbReference>
<reference evidence="11 12" key="1">
    <citation type="submission" date="2020-06" db="EMBL/GenBank/DDBJ databases">
        <title>The yeast mating-type switching endonuclease HO is a domesticated member of an unorthodox homing genetic element family.</title>
        <authorList>
            <person name="Coughlan A.Y."/>
            <person name="Lombardi L."/>
            <person name="Braun-Galleani S."/>
            <person name="Martos A.R."/>
            <person name="Galeote V."/>
            <person name="Bigey F."/>
            <person name="Dequin S."/>
            <person name="Byrne K.P."/>
            <person name="Wolfe K.H."/>
        </authorList>
    </citation>
    <scope>NUCLEOTIDE SEQUENCE [LARGE SCALE GENOMIC DNA]</scope>
    <source>
        <strain evidence="11 12">CBS764</strain>
    </source>
</reference>
<evidence type="ECO:0000256" key="5">
    <source>
        <dbReference type="ARBA" id="ARBA00074946"/>
    </source>
</evidence>
<evidence type="ECO:0000313" key="11">
    <source>
        <dbReference type="EMBL" id="QLL32800.1"/>
    </source>
</evidence>
<proteinExistence type="inferred from homology"/>
<evidence type="ECO:0000256" key="7">
    <source>
        <dbReference type="PROSITE-ProRule" id="PRU01077"/>
    </source>
</evidence>
<protein>
    <recommendedName>
        <fullName evidence="5">Protein BZZ1</fullName>
    </recommendedName>
</protein>
<evidence type="ECO:0000259" key="9">
    <source>
        <dbReference type="PROSITE" id="PS50002"/>
    </source>
</evidence>
<organism evidence="11 12">
    <name type="scientific">Torulaspora globosa</name>
    <dbReference type="NCBI Taxonomy" id="48254"/>
    <lineage>
        <taxon>Eukaryota</taxon>
        <taxon>Fungi</taxon>
        <taxon>Dikarya</taxon>
        <taxon>Ascomycota</taxon>
        <taxon>Saccharomycotina</taxon>
        <taxon>Saccharomycetes</taxon>
        <taxon>Saccharomycetales</taxon>
        <taxon>Saccharomycetaceae</taxon>
        <taxon>Torulaspora</taxon>
    </lineage>
</organism>
<dbReference type="PROSITE" id="PS50002">
    <property type="entry name" value="SH3"/>
    <property type="match status" value="2"/>
</dbReference>
<feature type="coiled-coil region" evidence="8">
    <location>
        <begin position="136"/>
        <end position="196"/>
    </location>
</feature>
<dbReference type="InterPro" id="IPR036028">
    <property type="entry name" value="SH3-like_dom_sf"/>
</dbReference>
<evidence type="ECO:0000256" key="6">
    <source>
        <dbReference type="PROSITE-ProRule" id="PRU00192"/>
    </source>
</evidence>
<dbReference type="InterPro" id="IPR001452">
    <property type="entry name" value="SH3_domain"/>
</dbReference>
<feature type="domain" description="SH3" evidence="9">
    <location>
        <begin position="476"/>
        <end position="538"/>
    </location>
</feature>
<dbReference type="GO" id="GO:0045010">
    <property type="term" value="P:actin nucleation"/>
    <property type="evidence" value="ECO:0007669"/>
    <property type="project" value="UniProtKB-ARBA"/>
</dbReference>
<dbReference type="GO" id="GO:0030833">
    <property type="term" value="P:regulation of actin filament polymerization"/>
    <property type="evidence" value="ECO:0007669"/>
    <property type="project" value="TreeGrafter"/>
</dbReference>
<evidence type="ECO:0000256" key="8">
    <source>
        <dbReference type="SAM" id="Coils"/>
    </source>
</evidence>
<dbReference type="FunFam" id="2.30.30.40:FF:000072">
    <property type="entry name" value="Unconventional Myosin IB"/>
    <property type="match status" value="1"/>
</dbReference>
<dbReference type="Gene3D" id="2.30.30.40">
    <property type="entry name" value="SH3 Domains"/>
    <property type="match status" value="2"/>
</dbReference>
<feature type="domain" description="F-BAR" evidence="10">
    <location>
        <begin position="5"/>
        <end position="271"/>
    </location>
</feature>
<dbReference type="SMART" id="SM00326">
    <property type="entry name" value="SH3"/>
    <property type="match status" value="2"/>
</dbReference>
<dbReference type="SMART" id="SM00055">
    <property type="entry name" value="FCH"/>
    <property type="match status" value="1"/>
</dbReference>
<gene>
    <name evidence="11" type="ORF">HG536_0D03220</name>
</gene>
<dbReference type="InterPro" id="IPR031160">
    <property type="entry name" value="F_BAR_dom"/>
</dbReference>
<dbReference type="SUPFAM" id="SSF50044">
    <property type="entry name" value="SH3-domain"/>
    <property type="match status" value="2"/>
</dbReference>
<dbReference type="PANTHER" id="PTHR15735">
    <property type="entry name" value="FCH AND DOUBLE SH3 DOMAINS PROTEIN"/>
    <property type="match status" value="1"/>
</dbReference>